<dbReference type="Gene3D" id="1.20.1260.10">
    <property type="match status" value="1"/>
</dbReference>
<keyword evidence="4" id="KW-1185">Reference proteome</keyword>
<name>A0A7X5ZVQ0_9SPHN</name>
<dbReference type="InterPro" id="IPR026820">
    <property type="entry name" value="VioB/RebD_dom"/>
</dbReference>
<evidence type="ECO:0000313" key="3">
    <source>
        <dbReference type="EMBL" id="NIJ65370.1"/>
    </source>
</evidence>
<proteinExistence type="predicted"/>
<dbReference type="Proteomes" id="UP000564677">
    <property type="component" value="Unassembled WGS sequence"/>
</dbReference>
<evidence type="ECO:0000256" key="1">
    <source>
        <dbReference type="SAM" id="MobiDB-lite"/>
    </source>
</evidence>
<comment type="caution">
    <text evidence="3">The sequence shown here is derived from an EMBL/GenBank/DDBJ whole genome shotgun (WGS) entry which is preliminary data.</text>
</comment>
<feature type="domain" description="Iminophenyl-pyruvate dimer synthase" evidence="2">
    <location>
        <begin position="30"/>
        <end position="309"/>
    </location>
</feature>
<feature type="region of interest" description="Disordered" evidence="1">
    <location>
        <begin position="692"/>
        <end position="713"/>
    </location>
</feature>
<feature type="region of interest" description="Disordered" evidence="1">
    <location>
        <begin position="747"/>
        <end position="770"/>
    </location>
</feature>
<dbReference type="AlphaFoldDB" id="A0A7X5ZVQ0"/>
<accession>A0A7X5ZVQ0</accession>
<protein>
    <recommendedName>
        <fullName evidence="2">Iminophenyl-pyruvate dimer synthase domain-containing protein</fullName>
    </recommendedName>
</protein>
<organism evidence="3 4">
    <name type="scientific">Sphingomonas leidyi</name>
    <dbReference type="NCBI Taxonomy" id="68569"/>
    <lineage>
        <taxon>Bacteria</taxon>
        <taxon>Pseudomonadati</taxon>
        <taxon>Pseudomonadota</taxon>
        <taxon>Alphaproteobacteria</taxon>
        <taxon>Sphingomonadales</taxon>
        <taxon>Sphingomonadaceae</taxon>
        <taxon>Sphingomonas</taxon>
    </lineage>
</organism>
<evidence type="ECO:0000313" key="4">
    <source>
        <dbReference type="Proteomes" id="UP000564677"/>
    </source>
</evidence>
<gene>
    <name evidence="3" type="ORF">FHR20_002332</name>
</gene>
<sequence length="770" mass="81585">MHLTHKAGELSARPLKFLETDTLVVRWIAQAAVNVELFTIPLYMTSLYSITGMHPITSQGNSFYKGRQWPGAKTSATFEHKPGKKGWGNKKAFNIVFSVFIQEMLHLQMAANLATSIGAVPSFTATALQSGDHGWTCYGPKLTRIPGVVDLTDTNRFKDVKVNVGPLDEERIKLFLAIEQPQETAEKDIVRNQDRYFPKVPFKYTTVAELDAHIMFGSIGYMYQCYRDYLLITYEDGSRLWDHVMDASGQQNDLFNNFSFPGHPMREFMGFETTIALTDPEIALRQALNMMNAITDQGEGATLGARYDDKGQRLKDDAAKLVQGAVSPHYCPDRDALASDYPSYSQTGKLIPSSDAAARADNDGIDHYTRFRQIEDIRGSGGLETWDQSPRIGKWTAADLTTEGYDPKDNPYGLATPEQIAHALNSLKNGAGSAASFQKMSQAVCGAIKGVTTVLDSYWNPAGATVSFPFPSMAGSGDRMSTAWAVFGRTPDLSVGVGEPDSRIVNHACQGLDVAEVGGKWGTNACAQTSIYHTCRGSNLCKGQGGCGFVQLTSGGGSCGGASSGCGAAASKTSNAPKANPVAGGGCGTPTTVKGGGCSAVTMRAYGGLCGTPTPSPTPTPSGPMYTAPSDNICGGFGGCAVPISALQLYPKAGTMEVWALVGSSKPVLCGTPKPTPSPSGCGAPQAKADKNLCGTPSPSPSPTPSGCGAPSSKKIATIDFKEGDKVEDIAFQAFAKVVAYKVNGDPDKPVPGLVQQAPNDLRLAYPPST</sequence>
<evidence type="ECO:0000259" key="2">
    <source>
        <dbReference type="Pfam" id="PF12902"/>
    </source>
</evidence>
<dbReference type="EMBL" id="JAASQV010000002">
    <property type="protein sequence ID" value="NIJ65370.1"/>
    <property type="molecule type" value="Genomic_DNA"/>
</dbReference>
<dbReference type="InterPro" id="IPR012347">
    <property type="entry name" value="Ferritin-like"/>
</dbReference>
<dbReference type="RefSeq" id="WP_167299778.1">
    <property type="nucleotide sequence ID" value="NZ_JAASQV010000002.1"/>
</dbReference>
<reference evidence="3 4" key="1">
    <citation type="submission" date="2020-03" db="EMBL/GenBank/DDBJ databases">
        <title>Genomic Encyclopedia of Type Strains, Phase IV (KMG-IV): sequencing the most valuable type-strain genomes for metagenomic binning, comparative biology and taxonomic classification.</title>
        <authorList>
            <person name="Goeker M."/>
        </authorList>
    </citation>
    <scope>NUCLEOTIDE SEQUENCE [LARGE SCALE GENOMIC DNA]</scope>
    <source>
        <strain evidence="3 4">DSM 4733</strain>
    </source>
</reference>
<dbReference type="Pfam" id="PF12902">
    <property type="entry name" value="Ferritin-like"/>
    <property type="match status" value="1"/>
</dbReference>